<reference evidence="2 3" key="1">
    <citation type="journal article" date="2017" name="ISME J.">
        <title>Energy and carbon metabolisms in a deep terrestrial subsurface fluid microbial community.</title>
        <authorList>
            <person name="Momper L."/>
            <person name="Jungbluth S.P."/>
            <person name="Lee M.D."/>
            <person name="Amend J.P."/>
        </authorList>
    </citation>
    <scope>NUCLEOTIDE SEQUENCE [LARGE SCALE GENOMIC DNA]</scope>
    <source>
        <strain evidence="2">SURF_5</strain>
    </source>
</reference>
<dbReference type="EMBL" id="QZKU01000004">
    <property type="protein sequence ID" value="RJP26731.1"/>
    <property type="molecule type" value="Genomic_DNA"/>
</dbReference>
<accession>A0A3A4PFA8</accession>
<feature type="chain" id="PRO_5017236451" description="Fibronectin type-III domain-containing protein" evidence="1">
    <location>
        <begin position="25"/>
        <end position="224"/>
    </location>
</feature>
<evidence type="ECO:0000313" key="3">
    <source>
        <dbReference type="Proteomes" id="UP000265882"/>
    </source>
</evidence>
<comment type="caution">
    <text evidence="2">The sequence shown here is derived from an EMBL/GenBank/DDBJ whole genome shotgun (WGS) entry which is preliminary data.</text>
</comment>
<protein>
    <recommendedName>
        <fullName evidence="4">Fibronectin type-III domain-containing protein</fullName>
    </recommendedName>
</protein>
<evidence type="ECO:0000313" key="2">
    <source>
        <dbReference type="EMBL" id="RJP26731.1"/>
    </source>
</evidence>
<feature type="signal peptide" evidence="1">
    <location>
        <begin position="1"/>
        <end position="24"/>
    </location>
</feature>
<evidence type="ECO:0008006" key="4">
    <source>
        <dbReference type="Google" id="ProtNLM"/>
    </source>
</evidence>
<proteinExistence type="predicted"/>
<name>A0A3A4PFA8_ABYX5</name>
<sequence>MGTRLSVAVGMMLLVLSSATNVFAQLYGEGVEIYKERSGVSVVYDGGINISVEGEGITSLLLTHPKLGAPVTILQNTAGFDEIEFDRGEEWTAFTKLIPNGSYQLTIKLGALTVNHPFVVDYSLMPAVPTITSPTDGQVLPEPSLVVTWNSPPPGVDAIYVSVESDNGGCDFESGYLPPGSTYYIVPSSILEPGRSYGVDVEFTRGGNGVLYFSDHEVEFSIAP</sequence>
<dbReference type="AlphaFoldDB" id="A0A3A4PFA8"/>
<evidence type="ECO:0000256" key="1">
    <source>
        <dbReference type="SAM" id="SignalP"/>
    </source>
</evidence>
<gene>
    <name evidence="2" type="ORF">C4520_00365</name>
</gene>
<keyword evidence="1" id="KW-0732">Signal</keyword>
<organism evidence="2 3">
    <name type="scientific">Abyssobacteria bacterium (strain SURF_5)</name>
    <dbReference type="NCBI Taxonomy" id="2093360"/>
    <lineage>
        <taxon>Bacteria</taxon>
        <taxon>Pseudomonadati</taxon>
        <taxon>Candidatus Hydrogenedentota</taxon>
        <taxon>Candidatus Abyssobacteria</taxon>
    </lineage>
</organism>
<dbReference type="Proteomes" id="UP000265882">
    <property type="component" value="Unassembled WGS sequence"/>
</dbReference>